<protein>
    <submittedName>
        <fullName evidence="1">Uncharacterized protein</fullName>
    </submittedName>
</protein>
<keyword evidence="2" id="KW-1185">Reference proteome</keyword>
<proteinExistence type="predicted"/>
<dbReference type="EMBL" id="JALBGC010000002">
    <property type="protein sequence ID" value="MCI1186961.1"/>
    <property type="molecule type" value="Genomic_DNA"/>
</dbReference>
<name>A0A9X1VDM3_9BACT</name>
<reference evidence="1" key="1">
    <citation type="submission" date="2022-03" db="EMBL/GenBank/DDBJ databases">
        <title>Bacterial whole genome sequence for Hymenobacter sp. DH14.</title>
        <authorList>
            <person name="Le V."/>
        </authorList>
    </citation>
    <scope>NUCLEOTIDE SEQUENCE</scope>
    <source>
        <strain evidence="1">DH14</strain>
    </source>
</reference>
<dbReference type="Proteomes" id="UP001139193">
    <property type="component" value="Unassembled WGS sequence"/>
</dbReference>
<dbReference type="RefSeq" id="WP_241935243.1">
    <property type="nucleotide sequence ID" value="NZ_JALBGC010000002.1"/>
</dbReference>
<organism evidence="1 2">
    <name type="scientific">Hymenobacter cyanobacteriorum</name>
    <dbReference type="NCBI Taxonomy" id="2926463"/>
    <lineage>
        <taxon>Bacteria</taxon>
        <taxon>Pseudomonadati</taxon>
        <taxon>Bacteroidota</taxon>
        <taxon>Cytophagia</taxon>
        <taxon>Cytophagales</taxon>
        <taxon>Hymenobacteraceae</taxon>
        <taxon>Hymenobacter</taxon>
    </lineage>
</organism>
<accession>A0A9X1VDM3</accession>
<sequence>MSRFLAYFLTALLLLQTLGPEVLVLNYQLNKAEITARYCVNKARPQLRCNGKCHLAQQLRKAEGGDKKAPAASVAKAKFEVLPTAAVVLPALRRWPRPARRFARPLVARCEAGRPLGVFRPPLIQS</sequence>
<dbReference type="AlphaFoldDB" id="A0A9X1VDM3"/>
<gene>
    <name evidence="1" type="ORF">MON38_05980</name>
</gene>
<evidence type="ECO:0000313" key="2">
    <source>
        <dbReference type="Proteomes" id="UP001139193"/>
    </source>
</evidence>
<evidence type="ECO:0000313" key="1">
    <source>
        <dbReference type="EMBL" id="MCI1186961.1"/>
    </source>
</evidence>
<comment type="caution">
    <text evidence="1">The sequence shown here is derived from an EMBL/GenBank/DDBJ whole genome shotgun (WGS) entry which is preliminary data.</text>
</comment>